<dbReference type="EMBL" id="CM032184">
    <property type="protein sequence ID" value="KAG7094412.1"/>
    <property type="molecule type" value="Genomic_DNA"/>
</dbReference>
<dbReference type="Pfam" id="PF01965">
    <property type="entry name" value="DJ-1_PfpI"/>
    <property type="match status" value="1"/>
</dbReference>
<dbReference type="InterPro" id="IPR002818">
    <property type="entry name" value="DJ-1/PfpI"/>
</dbReference>
<protein>
    <recommendedName>
        <fullName evidence="1">DJ-1/PfpI domain-containing protein</fullName>
    </recommendedName>
</protein>
<keyword evidence="3" id="KW-1185">Reference proteome</keyword>
<dbReference type="Gene3D" id="3.40.50.880">
    <property type="match status" value="1"/>
</dbReference>
<reference evidence="2" key="1">
    <citation type="journal article" date="2021" name="Genome Biol. Evol.">
        <title>The assembled and annotated genome of the fairy-ring fungus Marasmius oreades.</title>
        <authorList>
            <person name="Hiltunen M."/>
            <person name="Ament-Velasquez S.L."/>
            <person name="Johannesson H."/>
        </authorList>
    </citation>
    <scope>NUCLEOTIDE SEQUENCE</scope>
    <source>
        <strain evidence="2">03SP1</strain>
    </source>
</reference>
<dbReference type="GeneID" id="66077087"/>
<comment type="caution">
    <text evidence="2">The sequence shown here is derived from an EMBL/GenBank/DDBJ whole genome shotgun (WGS) entry which is preliminary data.</text>
</comment>
<dbReference type="InterPro" id="IPR029062">
    <property type="entry name" value="Class_I_gatase-like"/>
</dbReference>
<accession>A0A9P7UU24</accession>
<evidence type="ECO:0000313" key="2">
    <source>
        <dbReference type="EMBL" id="KAG7094412.1"/>
    </source>
</evidence>
<dbReference type="PANTHER" id="PTHR43130:SF15">
    <property type="entry name" value="THIJ_PFPI FAMILY PROTEIN (AFU_ORTHOLOGUE AFUA_5G14240)"/>
    <property type="match status" value="1"/>
</dbReference>
<dbReference type="KEGG" id="more:E1B28_008011"/>
<dbReference type="InterPro" id="IPR052158">
    <property type="entry name" value="INH-QAR"/>
</dbReference>
<evidence type="ECO:0000259" key="1">
    <source>
        <dbReference type="Pfam" id="PF01965"/>
    </source>
</evidence>
<dbReference type="RefSeq" id="XP_043010882.1">
    <property type="nucleotide sequence ID" value="XM_043152795.1"/>
</dbReference>
<dbReference type="SUPFAM" id="SSF52317">
    <property type="entry name" value="Class I glutamine amidotransferase-like"/>
    <property type="match status" value="1"/>
</dbReference>
<evidence type="ECO:0000313" key="3">
    <source>
        <dbReference type="Proteomes" id="UP001049176"/>
    </source>
</evidence>
<gene>
    <name evidence="2" type="ORF">E1B28_008011</name>
</gene>
<dbReference type="AlphaFoldDB" id="A0A9P7UU24"/>
<name>A0A9P7UU24_9AGAR</name>
<dbReference type="CDD" id="cd03139">
    <property type="entry name" value="GATase1_PfpI_2"/>
    <property type="match status" value="1"/>
</dbReference>
<dbReference type="Proteomes" id="UP001049176">
    <property type="component" value="Chromosome 4"/>
</dbReference>
<feature type="domain" description="DJ-1/PfpI" evidence="1">
    <location>
        <begin position="14"/>
        <end position="187"/>
    </location>
</feature>
<dbReference type="OrthoDB" id="543156at2759"/>
<dbReference type="PANTHER" id="PTHR43130">
    <property type="entry name" value="ARAC-FAMILY TRANSCRIPTIONAL REGULATOR"/>
    <property type="match status" value="1"/>
</dbReference>
<sequence>MAGSNDNLPVNFGILLFPAFQALDAFGPLDALNILSMNFPMNLSIIGPTLDPISTKHSSNFGESIVPTHTISDPPQDLDVLLVPGGLGVRDFEGTTPIVDFIRTIYPSLAQKPNGYLITVCTGSWLAARAGVLDNKFATSNKSAWYKRKIVGPKVKWVSHARWVVDENIWTGSGVAAGIDLTLAFIEKVYGAETANDISRIMEYMPHKDANHDPFADLYKLERENC</sequence>
<organism evidence="2 3">
    <name type="scientific">Marasmius oreades</name>
    <name type="common">fairy-ring Marasmius</name>
    <dbReference type="NCBI Taxonomy" id="181124"/>
    <lineage>
        <taxon>Eukaryota</taxon>
        <taxon>Fungi</taxon>
        <taxon>Dikarya</taxon>
        <taxon>Basidiomycota</taxon>
        <taxon>Agaricomycotina</taxon>
        <taxon>Agaricomycetes</taxon>
        <taxon>Agaricomycetidae</taxon>
        <taxon>Agaricales</taxon>
        <taxon>Marasmiineae</taxon>
        <taxon>Marasmiaceae</taxon>
        <taxon>Marasmius</taxon>
    </lineage>
</organism>
<proteinExistence type="predicted"/>